<keyword evidence="8" id="KW-1267">Proteomics identification</keyword>
<dbReference type="DNASU" id="2206"/>
<dbReference type="Bgee" id="ENSG00000149534">
    <property type="expression patterns" value="Expressed in primordial germ cell in gonad and 90 other cell types or tissues"/>
</dbReference>
<reference evidence="6" key="4">
    <citation type="submission" date="2025-08" db="UniProtKB">
        <authorList>
            <consortium name="Ensembl"/>
        </authorList>
    </citation>
    <scope>IDENTIFICATION</scope>
</reference>
<dbReference type="GO" id="GO:0016020">
    <property type="term" value="C:membrane"/>
    <property type="evidence" value="ECO:0007669"/>
    <property type="project" value="UniProtKB-SubCell"/>
</dbReference>
<dbReference type="CTD" id="2206"/>
<dbReference type="SMR" id="A0A0B4J2E9"/>
<feature type="transmembrane region" description="Helical" evidence="5">
    <location>
        <begin position="136"/>
        <end position="157"/>
    </location>
</feature>
<organism evidence="6 7">
    <name type="scientific">Homo sapiens</name>
    <name type="common">Human</name>
    <dbReference type="NCBI Taxonomy" id="9606"/>
    <lineage>
        <taxon>Eukaryota</taxon>
        <taxon>Metazoa</taxon>
        <taxon>Chordata</taxon>
        <taxon>Craniata</taxon>
        <taxon>Vertebrata</taxon>
        <taxon>Euteleostomi</taxon>
        <taxon>Mammalia</taxon>
        <taxon>Eutheria</taxon>
        <taxon>Euarchontoglires</taxon>
        <taxon>Primates</taxon>
        <taxon>Haplorrhini</taxon>
        <taxon>Catarrhini</taxon>
        <taxon>Hominidae</taxon>
        <taxon>Homo</taxon>
    </lineage>
</organism>
<dbReference type="EMBL" id="AP001181">
    <property type="status" value="NOT_ANNOTATED_CDS"/>
    <property type="molecule type" value="Genomic_DNA"/>
</dbReference>
<sequence>MDTESNRRANLALPQEPSSVPAFEVLEISPQEVSSGRLLKSASSPPLHTWLTVLKKEQEFLGFSISGMLSIISERRNATYLVRGSLGANTASSIAGGTGITILIINLKKSLAYIHIHSCQKFFETKCFMASFSTEIVVMMLFLTILGLGSAVSLTICGAGEELKGNKVPEDRVYEELNIYSATYSELEDPGEMSPPIDL</sequence>
<dbReference type="InterPro" id="IPR007237">
    <property type="entry name" value="CD20-like"/>
</dbReference>
<evidence type="ECO:0000256" key="2">
    <source>
        <dbReference type="ARBA" id="ARBA00022692"/>
    </source>
</evidence>
<dbReference type="OpenTargets" id="ENSG00000149534"/>
<protein>
    <submittedName>
        <fullName evidence="6">Membrane spanning 4-domains A2</fullName>
    </submittedName>
</protein>
<dbReference type="BioGRID-ORCS" id="2206">
    <property type="hits" value="14 hits in 1157 CRISPR screens"/>
</dbReference>
<keyword evidence="2 5" id="KW-0812">Transmembrane</keyword>
<reference evidence="6 7" key="3">
    <citation type="journal article" date="2006" name="Nature">
        <title>Human chromosome 11 DNA sequence and analysis including novel gene identification.</title>
        <authorList>
            <person name="Taylor T.D."/>
            <person name="Noguchi H."/>
            <person name="Totoki Y."/>
            <person name="Toyoda A."/>
            <person name="Kuroki Y."/>
            <person name="Dewar K."/>
            <person name="Lloyd C."/>
            <person name="Itoh T."/>
            <person name="Takeda T."/>
            <person name="Kim D.W."/>
            <person name="She X."/>
            <person name="Barlow K.F."/>
            <person name="Bloom T."/>
            <person name="Bruford E."/>
            <person name="Chang J.L."/>
            <person name="Cuomo C.A."/>
            <person name="Eichler E."/>
            <person name="FitzGerald M.G."/>
            <person name="Jaffe D.B."/>
            <person name="LaButti K."/>
            <person name="Nicol R."/>
            <person name="Park H.S."/>
            <person name="Seaman C."/>
            <person name="Sougnez C."/>
            <person name="Yang X."/>
            <person name="Zimmer A.R."/>
            <person name="Zody M.C."/>
            <person name="Birren B.W."/>
            <person name="Nusbaum C."/>
            <person name="Fujiyama A."/>
            <person name="Hattori M."/>
            <person name="Rogers J."/>
            <person name="Lander E.S."/>
            <person name="Sakaki Y."/>
        </authorList>
    </citation>
    <scope>NUCLEOTIDE SEQUENCE [LARGE SCALE GENOMIC DNA]</scope>
</reference>
<dbReference type="AlphaFoldDB" id="A0A0B4J2E9"/>
<dbReference type="DisGeNET" id="2206"/>
<keyword evidence="4 5" id="KW-0472">Membrane</keyword>
<reference evidence="6 7" key="1">
    <citation type="journal article" date="2001" name="Nature">
        <title>Initial sequencing and analysis of the human genome.</title>
        <authorList>
            <consortium name="International Human Genome Sequencing Consortium"/>
            <person name="Lander E.S."/>
            <person name="Linton L.M."/>
            <person name="Birren B."/>
            <person name="Nusbaum C."/>
            <person name="Zody M.C."/>
            <person name="Baldwin J."/>
            <person name="Devon K."/>
            <person name="Dewar K."/>
            <person name="Doyle M."/>
            <person name="FitzHugh W."/>
            <person name="Funke R."/>
            <person name="Gage D."/>
            <person name="Harris K."/>
            <person name="Heaford A."/>
            <person name="Howland J."/>
            <person name="Kann L."/>
            <person name="Lehoczky J."/>
            <person name="LeVine R."/>
            <person name="McEwan P."/>
            <person name="McKernan K."/>
            <person name="Meldrim J."/>
            <person name="Mesirov J.P."/>
            <person name="Miranda C."/>
            <person name="Morris W."/>
            <person name="Naylor J."/>
            <person name="Raymond C."/>
            <person name="Rosetti M."/>
            <person name="Santos R."/>
            <person name="Sheridan A."/>
            <person name="Sougnez C."/>
            <person name="Stange-Thomann N."/>
            <person name="Stojanovic N."/>
            <person name="Subramanian A."/>
            <person name="Wyman D."/>
            <person name="Rogers J."/>
            <person name="Sulston J."/>
            <person name="Ainscough R."/>
            <person name="Beck S."/>
            <person name="Bentley D."/>
            <person name="Burton J."/>
            <person name="Clee C."/>
            <person name="Carter N."/>
            <person name="Coulson A."/>
            <person name="Deadman R."/>
            <person name="Deloukas P."/>
            <person name="Dunham A."/>
            <person name="Dunham I."/>
            <person name="Durbin R."/>
            <person name="French L."/>
            <person name="Grafham D."/>
            <person name="Gregory S."/>
            <person name="Hubbard T."/>
            <person name="Humphray S."/>
            <person name="Hunt A."/>
            <person name="Jones M."/>
            <person name="Lloyd C."/>
            <person name="McMurray A."/>
            <person name="Matthews L."/>
            <person name="Mercer S."/>
            <person name="Milne S."/>
            <person name="Mullikin J.C."/>
            <person name="Mungall A."/>
            <person name="Plumb R."/>
            <person name="Ross M."/>
            <person name="Shownkeen R."/>
            <person name="Sims S."/>
            <person name="Waterston R.H."/>
            <person name="Wilson R.K."/>
            <person name="Hillier L.W."/>
            <person name="McPherson J.D."/>
            <person name="Marra M.A."/>
            <person name="Mardis E.R."/>
            <person name="Fulton L.A."/>
            <person name="Chinwalla A.T."/>
            <person name="Pepin K.H."/>
            <person name="Gish W.R."/>
            <person name="Chissoe S.L."/>
            <person name="Wendl M.C."/>
            <person name="Delehaunty K.D."/>
            <person name="Miner T.L."/>
            <person name="Delehaunty A."/>
            <person name="Kramer J.B."/>
            <person name="Cook L.L."/>
            <person name="Fulton R.S."/>
            <person name="Johnson D.L."/>
            <person name="Minx P.J."/>
            <person name="Clifton S.W."/>
            <person name="Hawkins T."/>
            <person name="Branscomb E."/>
            <person name="Predki P."/>
            <person name="Richardson P."/>
            <person name="Wenning S."/>
            <person name="Slezak T."/>
            <person name="Doggett N."/>
            <person name="Cheng J.F."/>
            <person name="Olsen A."/>
            <person name="Lucas S."/>
            <person name="Elkin C."/>
            <person name="Uberbacher E."/>
            <person name="Frazier M."/>
            <person name="Gibbs R.A."/>
            <person name="Muzny D.M."/>
            <person name="Scherer S.E."/>
            <person name="Bouck J.B."/>
            <person name="Sodergren E.J."/>
            <person name="Worley K.C."/>
            <person name="Rives C.M."/>
            <person name="Gorrell J.H."/>
            <person name="Metzker M.L."/>
            <person name="Naylor S.L."/>
            <person name="Kucherlapati R.S."/>
            <person name="Nelson D.L."/>
            <person name="Weinstock G.M."/>
            <person name="Sakaki Y."/>
            <person name="Fujiyama A."/>
            <person name="Hattori M."/>
            <person name="Yada T."/>
            <person name="Toyoda A."/>
            <person name="Itoh T."/>
            <person name="Kawagoe C."/>
            <person name="Watanabe H."/>
            <person name="Totoki Y."/>
            <person name="Taylor T."/>
            <person name="Weissenbach J."/>
            <person name="Heilig R."/>
            <person name="Saurin W."/>
            <person name="Artiguenave F."/>
            <person name="Brottier P."/>
            <person name="Bruls T."/>
            <person name="Pelletier E."/>
            <person name="Robert C."/>
            <person name="Wincker P."/>
            <person name="Smith D.R."/>
            <person name="Doucette-Stamm L."/>
            <person name="Rubenfield M."/>
            <person name="Weinstock K."/>
            <person name="Lee H.M."/>
            <person name="Dubois J."/>
            <person name="Rosenthal A."/>
            <person name="Platzer M."/>
            <person name="Nyakatura G."/>
            <person name="Taudien S."/>
            <person name="Rump A."/>
            <person name="Yang H."/>
            <person name="Yu J."/>
            <person name="Wang J."/>
            <person name="Huang G."/>
            <person name="Gu J."/>
            <person name="Hood L."/>
            <person name="Rowen L."/>
            <person name="Madan A."/>
            <person name="Qin S."/>
            <person name="Davis R.W."/>
            <person name="Federspiel N.A."/>
            <person name="Abola A.P."/>
            <person name="Proctor M.J."/>
            <person name="Myers R.M."/>
            <person name="Schmutz J."/>
            <person name="Dickson M."/>
            <person name="Grimwood J."/>
            <person name="Cox D.R."/>
            <person name="Olson M.V."/>
            <person name="Kaul R."/>
            <person name="Raymond C."/>
            <person name="Shimizu N."/>
            <person name="Kawasaki K."/>
            <person name="Minoshima S."/>
            <person name="Evans G.A."/>
            <person name="Athanasiou M."/>
            <person name="Schultz R."/>
            <person name="Roe B.A."/>
            <person name="Chen F."/>
            <person name="Pan H."/>
            <person name="Ramser J."/>
            <person name="Lehrach H."/>
            <person name="Reinhardt R."/>
            <person name="McCombie W.R."/>
            <person name="de la Bastide M."/>
            <person name="Dedhia N."/>
            <person name="Blocker H."/>
            <person name="Hornischer K."/>
            <person name="Nordsiek G."/>
            <person name="Agarwala R."/>
            <person name="Aravind L."/>
            <person name="Bailey J.A."/>
            <person name="Bateman A."/>
            <person name="Batzoglou S."/>
            <person name="Birney E."/>
            <person name="Bork P."/>
            <person name="Brown D.G."/>
            <person name="Burge C.B."/>
            <person name="Cerutti L."/>
            <person name="Chen H.C."/>
            <person name="Church D."/>
            <person name="Clamp M."/>
            <person name="Copley R.R."/>
            <person name="Doerks T."/>
            <person name="Eddy S.R."/>
            <person name="Eichler E.E."/>
            <person name="Furey T.S."/>
            <person name="Galagan J."/>
            <person name="Gilbert J.G."/>
            <person name="Harmon C."/>
            <person name="Hayashizaki Y."/>
            <person name="Haussler D."/>
            <person name="Hermjakob H."/>
            <person name="Hokamp K."/>
            <person name="Jang W."/>
            <person name="Johnson L.S."/>
            <person name="Jones T.A."/>
            <person name="Kasif S."/>
            <person name="Kaspryzk A."/>
            <person name="Kennedy S."/>
            <person name="Kent W.J."/>
            <person name="Kitts P."/>
            <person name="Koonin E.V."/>
            <person name="Korf I."/>
            <person name="Kulp D."/>
            <person name="Lancet D."/>
            <person name="Lowe T.M."/>
            <person name="McLysaght A."/>
            <person name="Mikkelsen T."/>
            <person name="Moran J.V."/>
            <person name="Mulder N."/>
            <person name="Pollara V.J."/>
            <person name="Ponting C.P."/>
            <person name="Schuler G."/>
            <person name="Schultz J."/>
            <person name="Slater G."/>
            <person name="Smit A.F."/>
            <person name="Stupka E."/>
            <person name="Szustakowski J."/>
            <person name="Thierry-Mieg D."/>
            <person name="Thierry-Mieg J."/>
            <person name="Wagner L."/>
            <person name="Wallis J."/>
            <person name="Wheeler R."/>
            <person name="Williams A."/>
            <person name="Wolf Y.I."/>
            <person name="Wolfe K.H."/>
            <person name="Yang S.P."/>
            <person name="Yeh R.F."/>
            <person name="Collins F."/>
            <person name="Guyer M.S."/>
            <person name="Peterson J."/>
            <person name="Felsenfeld A."/>
            <person name="Wetterstrand K.A."/>
            <person name="Patrinos A."/>
            <person name="Morgan M.J."/>
            <person name="de Jong P."/>
            <person name="Catanese J.J."/>
            <person name="Osoegawa K."/>
            <person name="Shizuya H."/>
            <person name="Choi S."/>
            <person name="Chen Y.J."/>
        </authorList>
    </citation>
    <scope>NUCLEOTIDE SEQUENCE [LARGE SCALE GENOMIC DNA]</scope>
</reference>
<evidence type="ECO:0000256" key="1">
    <source>
        <dbReference type="ARBA" id="ARBA00004141"/>
    </source>
</evidence>
<gene>
    <name evidence="6" type="primary">MS4A2</name>
</gene>
<evidence type="ECO:0000313" key="6">
    <source>
        <dbReference type="Ensembl" id="ENSP00000482594.1"/>
    </source>
</evidence>
<dbReference type="RefSeq" id="NP_001243845.1">
    <property type="nucleotide sequence ID" value="NM_001256916.2"/>
</dbReference>
<dbReference type="GeneID" id="2206"/>
<dbReference type="ExpressionAtlas" id="A0A0B4J2E9">
    <property type="expression patterns" value="baseline and differential"/>
</dbReference>
<dbReference type="MassIVE" id="A0A0B4J2E9"/>
<evidence type="ECO:0000313" key="7">
    <source>
        <dbReference type="Proteomes" id="UP000005640"/>
    </source>
</evidence>
<dbReference type="Proteomes" id="UP000005640">
    <property type="component" value="Chromosome 11"/>
</dbReference>
<evidence type="ECO:0000256" key="3">
    <source>
        <dbReference type="ARBA" id="ARBA00022989"/>
    </source>
</evidence>
<keyword evidence="3 5" id="KW-1133">Transmembrane helix</keyword>
<accession>A0A0B4J2E9</accession>
<proteinExistence type="evidence at protein level"/>
<dbReference type="Antibodypedia" id="27859">
    <property type="antibodies" value="71 antibodies from 16 providers"/>
</dbReference>
<comment type="subcellular location">
    <subcellularLocation>
        <location evidence="1">Membrane</location>
        <topology evidence="1">Multi-pass membrane protein</topology>
    </subcellularLocation>
</comment>
<dbReference type="VEuPathDB" id="HostDB:ENSG00000149534"/>
<name>A0A0B4J2E9_HUMAN</name>
<dbReference type="OrthoDB" id="10071849at2759"/>
<dbReference type="GeneTree" id="ENSGT00940000161985"/>
<dbReference type="HGNC" id="HGNC:7316">
    <property type="gene designation" value="MS4A2"/>
</dbReference>
<evidence type="ECO:0000256" key="5">
    <source>
        <dbReference type="SAM" id="Phobius"/>
    </source>
</evidence>
<evidence type="ECO:0007829" key="8">
    <source>
        <dbReference type="PeptideAtlas" id="A0A0B4J2E9"/>
    </source>
</evidence>
<reference evidence="6" key="5">
    <citation type="submission" date="2025-09" db="UniProtKB">
        <authorList>
            <consortium name="Ensembl"/>
        </authorList>
    </citation>
    <scope>IDENTIFICATION</scope>
</reference>
<dbReference type="Pfam" id="PF04103">
    <property type="entry name" value="CD20"/>
    <property type="match status" value="1"/>
</dbReference>
<dbReference type="Ensembl" id="ENST00000617306.1">
    <property type="protein sequence ID" value="ENSP00000482594.1"/>
    <property type="gene ID" value="ENSG00000149534.9"/>
</dbReference>
<evidence type="ECO:0000256" key="4">
    <source>
        <dbReference type="ARBA" id="ARBA00023136"/>
    </source>
</evidence>
<reference evidence="6 7" key="2">
    <citation type="journal article" date="2004" name="Nature">
        <title>Finishing the euchromatic sequence of the human genome.</title>
        <authorList>
            <consortium name="International Human Genome Sequencing Consortium"/>
        </authorList>
    </citation>
    <scope>NUCLEOTIDE SEQUENCE [LARGE SCALE GENOMIC DNA]</scope>
</reference>
<keyword evidence="7" id="KW-1185">Reference proteome</keyword>